<dbReference type="Proteomes" id="UP000241769">
    <property type="component" value="Unassembled WGS sequence"/>
</dbReference>
<proteinExistence type="predicted"/>
<evidence type="ECO:0000313" key="3">
    <source>
        <dbReference type="Proteomes" id="UP000241769"/>
    </source>
</evidence>
<organism evidence="2 3">
    <name type="scientific">Planoprotostelium fungivorum</name>
    <dbReference type="NCBI Taxonomy" id="1890364"/>
    <lineage>
        <taxon>Eukaryota</taxon>
        <taxon>Amoebozoa</taxon>
        <taxon>Evosea</taxon>
        <taxon>Variosea</taxon>
        <taxon>Cavosteliida</taxon>
        <taxon>Cavosteliaceae</taxon>
        <taxon>Planoprotostelium</taxon>
    </lineage>
</organism>
<keyword evidence="1" id="KW-0472">Membrane</keyword>
<keyword evidence="1" id="KW-1133">Transmembrane helix</keyword>
<sequence>MKSPPDLQSGPSKHSHSRVVSSISSKARFFSLSVFLFSFVFVVSVISPSLTSCICGY</sequence>
<gene>
    <name evidence="2" type="ORF">PROFUN_05173</name>
</gene>
<feature type="transmembrane region" description="Helical" evidence="1">
    <location>
        <begin position="27"/>
        <end position="46"/>
    </location>
</feature>
<name>A0A2P6NRE6_9EUKA</name>
<keyword evidence="3" id="KW-1185">Reference proteome</keyword>
<dbReference type="InParanoid" id="A0A2P6NRE6"/>
<protein>
    <submittedName>
        <fullName evidence="2">Uncharacterized protein</fullName>
    </submittedName>
</protein>
<keyword evidence="1" id="KW-0812">Transmembrane</keyword>
<evidence type="ECO:0000256" key="1">
    <source>
        <dbReference type="SAM" id="Phobius"/>
    </source>
</evidence>
<comment type="caution">
    <text evidence="2">The sequence shown here is derived from an EMBL/GenBank/DDBJ whole genome shotgun (WGS) entry which is preliminary data.</text>
</comment>
<reference evidence="2 3" key="1">
    <citation type="journal article" date="2018" name="Genome Biol. Evol.">
        <title>Multiple Roots of Fruiting Body Formation in Amoebozoa.</title>
        <authorList>
            <person name="Hillmann F."/>
            <person name="Forbes G."/>
            <person name="Novohradska S."/>
            <person name="Ferling I."/>
            <person name="Riege K."/>
            <person name="Groth M."/>
            <person name="Westermann M."/>
            <person name="Marz M."/>
            <person name="Spaller T."/>
            <person name="Winckler T."/>
            <person name="Schaap P."/>
            <person name="Glockner G."/>
        </authorList>
    </citation>
    <scope>NUCLEOTIDE SEQUENCE [LARGE SCALE GENOMIC DNA]</scope>
    <source>
        <strain evidence="2 3">Jena</strain>
    </source>
</reference>
<dbReference type="AlphaFoldDB" id="A0A2P6NRE6"/>
<accession>A0A2P6NRE6</accession>
<evidence type="ECO:0000313" key="2">
    <source>
        <dbReference type="EMBL" id="PRP86535.1"/>
    </source>
</evidence>
<dbReference type="EMBL" id="MDYQ01000029">
    <property type="protein sequence ID" value="PRP86535.1"/>
    <property type="molecule type" value="Genomic_DNA"/>
</dbReference>